<dbReference type="CDD" id="cd00077">
    <property type="entry name" value="HDc"/>
    <property type="match status" value="1"/>
</dbReference>
<dbReference type="GO" id="GO:0016787">
    <property type="term" value="F:hydrolase activity"/>
    <property type="evidence" value="ECO:0007669"/>
    <property type="project" value="UniProtKB-KW"/>
</dbReference>
<dbReference type="RefSeq" id="WP_006583952.1">
    <property type="nucleotide sequence ID" value="NZ_CM001377.1"/>
</dbReference>
<dbReference type="AlphaFoldDB" id="H0UNP3"/>
<organism evidence="2 3">
    <name type="scientific">Thermanaerovibrio velox DSM 12556</name>
    <dbReference type="NCBI Taxonomy" id="926567"/>
    <lineage>
        <taxon>Bacteria</taxon>
        <taxon>Thermotogati</taxon>
        <taxon>Synergistota</taxon>
        <taxon>Synergistia</taxon>
        <taxon>Synergistales</taxon>
        <taxon>Synergistaceae</taxon>
        <taxon>Thermanaerovibrio</taxon>
    </lineage>
</organism>
<protein>
    <submittedName>
        <fullName evidence="2">Putative HD superfamily hydrolase involved in NAD metabolism</fullName>
    </submittedName>
</protein>
<accession>H0UNP3</accession>
<gene>
    <name evidence="2" type="ORF">TheveDRAFT_1339</name>
</gene>
<keyword evidence="2" id="KW-0378">Hydrolase</keyword>
<sequence length="285" mass="31700">MEPFSGSLGDLVGKISRAFDGYVDSFREGGELPYLLELKRRHSYRVREEALAIARSCGLGGEDLLLAFSVGLLHDVGRFPQYKLYRTFNDSASADHGELGAAVLRNELGGLKDLVGSRIWELTLSSVELHNKRVLPQGLSEEEGFWARLVRDADRLDVYRVIVGHLERGTIRTIIPRLEDTKSPPSDEIVEELLTRHSADYSMVKSLGDLLLVQISWAYDMSFHWSAGQVIRRGIVNRIGRFIPQSIGAVRVIKDVLNWLGKVLSVGPSTPSWSPTVNPSGCEIS</sequence>
<dbReference type="EMBL" id="CM001377">
    <property type="protein sequence ID" value="EHM10458.1"/>
    <property type="molecule type" value="Genomic_DNA"/>
</dbReference>
<dbReference type="SUPFAM" id="SSF109604">
    <property type="entry name" value="HD-domain/PDEase-like"/>
    <property type="match status" value="1"/>
</dbReference>
<reference evidence="2 3" key="1">
    <citation type="submission" date="2011-10" db="EMBL/GenBank/DDBJ databases">
        <title>The Noncontiguous Finished genome of Thermanaerovibrio velox DSM 12556.</title>
        <authorList>
            <consortium name="US DOE Joint Genome Institute (JGI-PGF)"/>
            <person name="Lucas S."/>
            <person name="Copeland A."/>
            <person name="Lapidus A."/>
            <person name="Glavina del Rio T."/>
            <person name="Dalin E."/>
            <person name="Tice H."/>
            <person name="Bruce D."/>
            <person name="Goodwin L."/>
            <person name="Pitluck S."/>
            <person name="Peters L."/>
            <person name="Mikhailova N."/>
            <person name="Teshima H."/>
            <person name="Kyrpides N."/>
            <person name="Mavromatis K."/>
            <person name="Ivanova N."/>
            <person name="Markowitz V."/>
            <person name="Cheng J.-F."/>
            <person name="Hugenholtz P."/>
            <person name="Woyke T."/>
            <person name="Wu D."/>
            <person name="Spring S."/>
            <person name="Brambilla E.-M."/>
            <person name="Klenk H.-P."/>
            <person name="Eisen J.A."/>
        </authorList>
    </citation>
    <scope>NUCLEOTIDE SEQUENCE [LARGE SCALE GENOMIC DNA]</scope>
    <source>
        <strain evidence="2 3">DSM 12556</strain>
    </source>
</reference>
<evidence type="ECO:0000313" key="2">
    <source>
        <dbReference type="EMBL" id="EHM10458.1"/>
    </source>
</evidence>
<dbReference type="eggNOG" id="COG1418">
    <property type="taxonomic scope" value="Bacteria"/>
</dbReference>
<proteinExistence type="predicted"/>
<name>H0UNP3_9BACT</name>
<keyword evidence="3" id="KW-1185">Reference proteome</keyword>
<dbReference type="Pfam" id="PF01966">
    <property type="entry name" value="HD"/>
    <property type="match status" value="1"/>
</dbReference>
<evidence type="ECO:0000313" key="3">
    <source>
        <dbReference type="Proteomes" id="UP000005730"/>
    </source>
</evidence>
<dbReference type="HOGENOM" id="CLU_087303_0_0_0"/>
<dbReference type="InterPro" id="IPR003607">
    <property type="entry name" value="HD/PDEase_dom"/>
</dbReference>
<dbReference type="Gene3D" id="1.10.3210.10">
    <property type="entry name" value="Hypothetical protein af1432"/>
    <property type="match status" value="1"/>
</dbReference>
<dbReference type="STRING" id="926567.TheveDRAFT_1339"/>
<dbReference type="Proteomes" id="UP000005730">
    <property type="component" value="Chromosome"/>
</dbReference>
<dbReference type="InterPro" id="IPR006674">
    <property type="entry name" value="HD_domain"/>
</dbReference>
<dbReference type="OrthoDB" id="9797344at2"/>
<evidence type="ECO:0000259" key="1">
    <source>
        <dbReference type="Pfam" id="PF01966"/>
    </source>
</evidence>
<feature type="domain" description="HD" evidence="1">
    <location>
        <begin position="41"/>
        <end position="157"/>
    </location>
</feature>